<protein>
    <submittedName>
        <fullName evidence="10">Uncharacterized protein</fullName>
    </submittedName>
</protein>
<keyword evidence="9" id="KW-0137">Centromere</keyword>
<comment type="subcellular location">
    <subcellularLocation>
        <location evidence="1">Chromosome</location>
        <location evidence="1">Centromere</location>
        <location evidence="1">Kinetochore</location>
    </subcellularLocation>
</comment>
<dbReference type="Proteomes" id="UP000663760">
    <property type="component" value="Chromosome 2"/>
</dbReference>
<keyword evidence="3" id="KW-0158">Chromosome</keyword>
<evidence type="ECO:0000256" key="8">
    <source>
        <dbReference type="ARBA" id="ARBA00023306"/>
    </source>
</evidence>
<keyword evidence="7" id="KW-0175">Coiled coil</keyword>
<accession>A0A7I8K1E8</accession>
<keyword evidence="4" id="KW-0132">Cell division</keyword>
<evidence type="ECO:0000256" key="1">
    <source>
        <dbReference type="ARBA" id="ARBA00004629"/>
    </source>
</evidence>
<evidence type="ECO:0000313" key="11">
    <source>
        <dbReference type="Proteomes" id="UP000663760"/>
    </source>
</evidence>
<evidence type="ECO:0000313" key="10">
    <source>
        <dbReference type="EMBL" id="CAA7390600.1"/>
    </source>
</evidence>
<dbReference type="PANTHER" id="PTHR14527:SF2">
    <property type="entry name" value="PROTEIN MIS12 HOMOLOG"/>
    <property type="match status" value="1"/>
</dbReference>
<dbReference type="EMBL" id="LR746265">
    <property type="protein sequence ID" value="CAA7390600.1"/>
    <property type="molecule type" value="Genomic_DNA"/>
</dbReference>
<evidence type="ECO:0000256" key="4">
    <source>
        <dbReference type="ARBA" id="ARBA00022618"/>
    </source>
</evidence>
<dbReference type="PANTHER" id="PTHR14527">
    <property type="entry name" value="PROTEIN MIS12 HOMOLOG"/>
    <property type="match status" value="1"/>
</dbReference>
<dbReference type="OrthoDB" id="1884855at2759"/>
<evidence type="ECO:0000256" key="9">
    <source>
        <dbReference type="ARBA" id="ARBA00023328"/>
    </source>
</evidence>
<dbReference type="GO" id="GO:0000070">
    <property type="term" value="P:mitotic sister chromatid segregation"/>
    <property type="evidence" value="ECO:0007669"/>
    <property type="project" value="TreeGrafter"/>
</dbReference>
<proteinExistence type="inferred from homology"/>
<evidence type="ECO:0000256" key="7">
    <source>
        <dbReference type="ARBA" id="ARBA00023054"/>
    </source>
</evidence>
<evidence type="ECO:0000256" key="5">
    <source>
        <dbReference type="ARBA" id="ARBA00022776"/>
    </source>
</evidence>
<reference evidence="10" key="1">
    <citation type="submission" date="2020-02" db="EMBL/GenBank/DDBJ databases">
        <authorList>
            <person name="Scholz U."/>
            <person name="Mascher M."/>
            <person name="Fiebig A."/>
        </authorList>
    </citation>
    <scope>NUCLEOTIDE SEQUENCE</scope>
</reference>
<dbReference type="AlphaFoldDB" id="A0A7I8K1E8"/>
<keyword evidence="8" id="KW-0131">Cell cycle</keyword>
<sequence>MEGSESEAVFDTFSLKPQLFINEVLNIVDDLVDDAFDFCKEHASALVSGDGDADRSQELLRGISSLRHMTQATLNKRLGLWERYCLLHCFSVPEGFSSAKDVGALNIDFIESTINLSSFILVAITSSIPCLLIASEKFAWVIDQLSQSASQT</sequence>
<dbReference type="GO" id="GO:0051382">
    <property type="term" value="P:kinetochore assembly"/>
    <property type="evidence" value="ECO:0007669"/>
    <property type="project" value="TreeGrafter"/>
</dbReference>
<evidence type="ECO:0000256" key="6">
    <source>
        <dbReference type="ARBA" id="ARBA00022838"/>
    </source>
</evidence>
<keyword evidence="5" id="KW-0498">Mitosis</keyword>
<dbReference type="InterPro" id="IPR008685">
    <property type="entry name" value="Centromere_Mis12"/>
</dbReference>
<comment type="similarity">
    <text evidence="2">Belongs to the mis12 family.</text>
</comment>
<name>A0A7I8K1E8_SPIIN</name>
<dbReference type="Pfam" id="PF05859">
    <property type="entry name" value="Mis12"/>
    <property type="match status" value="1"/>
</dbReference>
<keyword evidence="11" id="KW-1185">Reference proteome</keyword>
<evidence type="ECO:0000256" key="3">
    <source>
        <dbReference type="ARBA" id="ARBA00022454"/>
    </source>
</evidence>
<dbReference type="GO" id="GO:0051301">
    <property type="term" value="P:cell division"/>
    <property type="evidence" value="ECO:0007669"/>
    <property type="project" value="UniProtKB-KW"/>
</dbReference>
<dbReference type="GO" id="GO:0005634">
    <property type="term" value="C:nucleus"/>
    <property type="evidence" value="ECO:0007669"/>
    <property type="project" value="InterPro"/>
</dbReference>
<organism evidence="10 11">
    <name type="scientific">Spirodela intermedia</name>
    <name type="common">Intermediate duckweed</name>
    <dbReference type="NCBI Taxonomy" id="51605"/>
    <lineage>
        <taxon>Eukaryota</taxon>
        <taxon>Viridiplantae</taxon>
        <taxon>Streptophyta</taxon>
        <taxon>Embryophyta</taxon>
        <taxon>Tracheophyta</taxon>
        <taxon>Spermatophyta</taxon>
        <taxon>Magnoliopsida</taxon>
        <taxon>Liliopsida</taxon>
        <taxon>Araceae</taxon>
        <taxon>Lemnoideae</taxon>
        <taxon>Spirodela</taxon>
    </lineage>
</organism>
<keyword evidence="6" id="KW-0995">Kinetochore</keyword>
<evidence type="ECO:0000256" key="2">
    <source>
        <dbReference type="ARBA" id="ARBA00008643"/>
    </source>
</evidence>
<dbReference type="GO" id="GO:0000444">
    <property type="term" value="C:MIS12/MIND type complex"/>
    <property type="evidence" value="ECO:0007669"/>
    <property type="project" value="TreeGrafter"/>
</dbReference>
<gene>
    <name evidence="10" type="ORF">SI8410_02002062</name>
</gene>